<organism evidence="6 7">
    <name type="scientific">Zizania palustris</name>
    <name type="common">Northern wild rice</name>
    <dbReference type="NCBI Taxonomy" id="103762"/>
    <lineage>
        <taxon>Eukaryota</taxon>
        <taxon>Viridiplantae</taxon>
        <taxon>Streptophyta</taxon>
        <taxon>Embryophyta</taxon>
        <taxon>Tracheophyta</taxon>
        <taxon>Spermatophyta</taxon>
        <taxon>Magnoliopsida</taxon>
        <taxon>Liliopsida</taxon>
        <taxon>Poales</taxon>
        <taxon>Poaceae</taxon>
        <taxon>BOP clade</taxon>
        <taxon>Oryzoideae</taxon>
        <taxon>Oryzeae</taxon>
        <taxon>Zizaniinae</taxon>
        <taxon>Zizania</taxon>
    </lineage>
</organism>
<gene>
    <name evidence="6" type="ORF">GUJ93_ZPchr0006g46389</name>
</gene>
<dbReference type="Pfam" id="PF11919">
    <property type="entry name" value="PSME4_C"/>
    <property type="match status" value="1"/>
</dbReference>
<dbReference type="GO" id="GO:0070628">
    <property type="term" value="F:proteasome binding"/>
    <property type="evidence" value="ECO:0007669"/>
    <property type="project" value="InterPro"/>
</dbReference>
<reference evidence="6" key="2">
    <citation type="submission" date="2021-02" db="EMBL/GenBank/DDBJ databases">
        <authorList>
            <person name="Kimball J.A."/>
            <person name="Haas M.W."/>
            <person name="Macchietto M."/>
            <person name="Kono T."/>
            <person name="Duquette J."/>
            <person name="Shao M."/>
        </authorList>
    </citation>
    <scope>NUCLEOTIDE SEQUENCE</scope>
    <source>
        <tissue evidence="6">Fresh leaf tissue</tissue>
    </source>
</reference>
<sequence length="1443" mass="160662">MFEVPISNGNGSYPFPLEVPRNTRFLFSSKTRTPSKAIAKSIIYLLKPKGLALDHFEKLINFLEQFYHPSNGGRWTYSLERFLRYLVLYFERRLQHEQFGAMDKKDGQFCLGKEERAAFVKVVLKLLDRGQYSKDDSLAETVSIATSILSYVEPSLVLPFVATNFQLALETTTATHQLKNAVTSVAFSGRALLLSSLCLSQSDDSTADTFNDLIVTSLSNALLGMDANDPPKTIATMQLIGSLFSNLATVGSSDGMPVFLQTTSLSNWLDEFFCRLFSVLQNLESSSPINEGYQSSIMSGTFLVDDSPYYFCMLEILLGKLSKPLFDQSLKKIAKFVNANILPGATSELGLLCCACIHSYPEEASLYLVKPILMTIISSFEGTPTTGYVGREVPNKAATKATLSPALETALDFYLRAPSWKVNGAGDHLLRSLLGNLVSYYPIDQYKPFSCQPIANVIEPWGCSKAHQDREVEMLNFPPKWHEPSQDELSFANELLEFHFQSALEDLLTICQTKIHGETGDEKEHLKVTLLRIHSALQGSAGSTVGDAEMREKAAELVHVACRYLLKERTDDSILLALVVRVIDALVNYGSLEYEEWASHLQAWKLESASIIEPPCNFIIPFHAQGKKRPRWALVDKAHLHNTWRCSQSSYHKYRTNVDISPSSLMVDLMNDLLDLSLHNYETVRSYAGRSLTKFLKRWPSLISNCVLALTANLRNSKAHEHTVLGSCSILSSQTVLRHLTADSVSLSSFLMGILESSHHESLKCQKAITELFVKYNIHFSGISRNFYKNTEPEADKPGFLSLVSQINALGYETNSLHWRYNLMANRVLLLLTLALRSESDIYSQILAETAGHFLRNLKSQLPHSRMLAISALNTLLQGSPDKASVQDSQQSLDCPEEGSTLSTGEILNNIIREDGFMSETLNSLSHVHIISDNDSSSKASYGASSFQSGFARIFKRLIQQCGMPVVSSLQNALEDFLSSKERSRQCVAAEAMAGMLHSDVTGNLESGNNCLHPICCTGKERSGTRAPVLRQKLLDCLSMPVPQSVATSVLAKRYSFLSVTLIEISAPKMSPAEEQYHVKILNQLLENMSHPSAQVREAIGVTMCIACSNMRLCELLGHKNSPDVCGDVRMTEQTGNENWSKQLTDGATELSVSIQNSISKQLEATLDSATENGLDKKEEADTKRMETIFHFVIASLKSGRSSVLLDVIIGLIYPVLSLQETSNKDLSLLAKSAFELLKWRILWRPYLETAIMTILSSANDPNWRTRSALLSYLRTFTYRHTFILSASEKTQIWQTIEKLLVDSQVEVREHAAGVLASLMKGIDKDLSKDFRDRSYAQAQRILDTRRRTAKSGHSVATIHGAVLALTASVLSVPYDMPSWLPSHVTLLARFIREPSPIKSTVTKAVAEFKRTHADTWSIQKEAFTEDELEVVRDTSSSSSYFA</sequence>
<dbReference type="PANTHER" id="PTHR32170:SF3">
    <property type="entry name" value="PROTEASOME ACTIVATOR COMPLEX SUBUNIT 4"/>
    <property type="match status" value="1"/>
</dbReference>
<reference evidence="6" key="1">
    <citation type="journal article" date="2021" name="bioRxiv">
        <title>Whole Genome Assembly and Annotation of Northern Wild Rice, Zizania palustris L., Supports a Whole Genome Duplication in the Zizania Genus.</title>
        <authorList>
            <person name="Haas M."/>
            <person name="Kono T."/>
            <person name="Macchietto M."/>
            <person name="Millas R."/>
            <person name="McGilp L."/>
            <person name="Shao M."/>
            <person name="Duquette J."/>
            <person name="Hirsch C.N."/>
            <person name="Kimball J."/>
        </authorList>
    </citation>
    <scope>NUCLEOTIDE SEQUENCE</scope>
    <source>
        <tissue evidence="6">Fresh leaf tissue</tissue>
    </source>
</reference>
<feature type="domain" description="Proteasome activator Blm10 middle HEAT repeats region" evidence="5">
    <location>
        <begin position="57"/>
        <end position="246"/>
    </location>
</feature>
<dbReference type="OrthoDB" id="17907at2759"/>
<keyword evidence="1" id="KW-0677">Repeat</keyword>
<dbReference type="InterPro" id="IPR035309">
    <property type="entry name" value="PSME4"/>
</dbReference>
<evidence type="ECO:0000256" key="3">
    <source>
        <dbReference type="ARBA" id="ARBA00023204"/>
    </source>
</evidence>
<dbReference type="InterPro" id="IPR021843">
    <property type="entry name" value="PSME4_C"/>
</dbReference>
<proteinExistence type="predicted"/>
<keyword evidence="2" id="KW-0227">DNA damage</keyword>
<evidence type="ECO:0000259" key="4">
    <source>
        <dbReference type="Pfam" id="PF11919"/>
    </source>
</evidence>
<dbReference type="EMBL" id="JAAALK010000283">
    <property type="protein sequence ID" value="KAG8076130.1"/>
    <property type="molecule type" value="Genomic_DNA"/>
</dbReference>
<evidence type="ECO:0000256" key="1">
    <source>
        <dbReference type="ARBA" id="ARBA00022737"/>
    </source>
</evidence>
<dbReference type="GO" id="GO:0005829">
    <property type="term" value="C:cytosol"/>
    <property type="evidence" value="ECO:0007669"/>
    <property type="project" value="TreeGrafter"/>
</dbReference>
<dbReference type="InterPro" id="IPR032430">
    <property type="entry name" value="Blm10_mid"/>
</dbReference>
<name>A0A8J5SKC8_ZIZPA</name>
<feature type="domain" description="Proteasome activator Blm10 middle HEAT repeats region" evidence="5">
    <location>
        <begin position="428"/>
        <end position="541"/>
    </location>
</feature>
<dbReference type="GO" id="GO:0005634">
    <property type="term" value="C:nucleus"/>
    <property type="evidence" value="ECO:0007669"/>
    <property type="project" value="TreeGrafter"/>
</dbReference>
<feature type="domain" description="Proteasome activator Blm10 middle HEAT repeats region" evidence="5">
    <location>
        <begin position="262"/>
        <end position="374"/>
    </location>
</feature>
<keyword evidence="7" id="KW-1185">Reference proteome</keyword>
<dbReference type="GO" id="GO:0016504">
    <property type="term" value="F:peptidase activator activity"/>
    <property type="evidence" value="ECO:0007669"/>
    <property type="project" value="InterPro"/>
</dbReference>
<feature type="domain" description="Proteasome activator complex subunit 4 C-terminal" evidence="4">
    <location>
        <begin position="1358"/>
        <end position="1443"/>
    </location>
</feature>
<evidence type="ECO:0000256" key="2">
    <source>
        <dbReference type="ARBA" id="ARBA00022763"/>
    </source>
</evidence>
<evidence type="ECO:0000259" key="5">
    <source>
        <dbReference type="Pfam" id="PF16507"/>
    </source>
</evidence>
<comment type="caution">
    <text evidence="6">The sequence shown here is derived from an EMBL/GenBank/DDBJ whole genome shotgun (WGS) entry which is preliminary data.</text>
</comment>
<dbReference type="GO" id="GO:0006281">
    <property type="term" value="P:DNA repair"/>
    <property type="evidence" value="ECO:0007669"/>
    <property type="project" value="UniProtKB-KW"/>
</dbReference>
<dbReference type="Pfam" id="PF16507">
    <property type="entry name" value="HEAT_PSME4_mid"/>
    <property type="match status" value="3"/>
</dbReference>
<keyword evidence="3" id="KW-0234">DNA repair</keyword>
<accession>A0A8J5SKC8</accession>
<evidence type="ECO:0008006" key="8">
    <source>
        <dbReference type="Google" id="ProtNLM"/>
    </source>
</evidence>
<protein>
    <recommendedName>
        <fullName evidence="8">Proteasome activator complex subunit 4 C-terminal domain-containing protein</fullName>
    </recommendedName>
</protein>
<dbReference type="GO" id="GO:0010499">
    <property type="term" value="P:proteasomal ubiquitin-independent protein catabolic process"/>
    <property type="evidence" value="ECO:0007669"/>
    <property type="project" value="TreeGrafter"/>
</dbReference>
<dbReference type="Proteomes" id="UP000729402">
    <property type="component" value="Unassembled WGS sequence"/>
</dbReference>
<evidence type="ECO:0000313" key="6">
    <source>
        <dbReference type="EMBL" id="KAG8076130.1"/>
    </source>
</evidence>
<dbReference type="PANTHER" id="PTHR32170">
    <property type="entry name" value="PROTEASOME ACTIVATOR COMPLEX SUBUNIT 4"/>
    <property type="match status" value="1"/>
</dbReference>
<evidence type="ECO:0000313" key="7">
    <source>
        <dbReference type="Proteomes" id="UP000729402"/>
    </source>
</evidence>